<name>A0A3P7VPD0_HAEPC</name>
<dbReference type="InterPro" id="IPR043205">
    <property type="entry name" value="CYB561/CYBRD1-like"/>
</dbReference>
<accession>A0A3P7VPD0</accession>
<gene>
    <name evidence="13" type="ORF">HPLM_LOCUS13568</name>
</gene>
<feature type="domain" description="Cytochrome b561" evidence="12">
    <location>
        <begin position="67"/>
        <end position="165"/>
    </location>
</feature>
<dbReference type="SMART" id="SM00665">
    <property type="entry name" value="B561"/>
    <property type="match status" value="1"/>
</dbReference>
<evidence type="ECO:0000259" key="12">
    <source>
        <dbReference type="SMART" id="SM00665"/>
    </source>
</evidence>
<keyword evidence="14" id="KW-1185">Reference proteome</keyword>
<sequence>MQQSYCTRCVRTRIWDTRPNFFVFSFSQKAHTFYLNRIVTLILGYLFNTMDHGIGWPQKGNDRGLNFHGILMSTGLIFFQGEALLSYRMYRSDSKIVSKTIHFVFHLLAISFFTTAFAAIIIQKNANTYSRIWKHFLPKKGLPNRTRVVCRKSNTIYLSNQVTQV</sequence>
<evidence type="ECO:0000256" key="5">
    <source>
        <dbReference type="ARBA" id="ARBA00022692"/>
    </source>
</evidence>
<dbReference type="CDD" id="cd08554">
    <property type="entry name" value="Cyt_b561"/>
    <property type="match status" value="1"/>
</dbReference>
<dbReference type="GO" id="GO:0016491">
    <property type="term" value="F:oxidoreductase activity"/>
    <property type="evidence" value="ECO:0007669"/>
    <property type="project" value="InterPro"/>
</dbReference>
<dbReference type="InterPro" id="IPR006593">
    <property type="entry name" value="Cyt_b561/ferric_Rdtase_TM"/>
</dbReference>
<keyword evidence="5 11" id="KW-0812">Transmembrane</keyword>
<dbReference type="OrthoDB" id="907479at2759"/>
<evidence type="ECO:0000256" key="7">
    <source>
        <dbReference type="ARBA" id="ARBA00022982"/>
    </source>
</evidence>
<protein>
    <recommendedName>
        <fullName evidence="12">Cytochrome b561 domain-containing protein</fullName>
    </recommendedName>
</protein>
<proteinExistence type="predicted"/>
<evidence type="ECO:0000313" key="14">
    <source>
        <dbReference type="Proteomes" id="UP000268014"/>
    </source>
</evidence>
<feature type="transmembrane region" description="Helical" evidence="11">
    <location>
        <begin position="21"/>
        <end position="47"/>
    </location>
</feature>
<evidence type="ECO:0000256" key="9">
    <source>
        <dbReference type="ARBA" id="ARBA00023004"/>
    </source>
</evidence>
<evidence type="ECO:0000256" key="4">
    <source>
        <dbReference type="ARBA" id="ARBA00022617"/>
    </source>
</evidence>
<dbReference type="GO" id="GO:0016020">
    <property type="term" value="C:membrane"/>
    <property type="evidence" value="ECO:0007669"/>
    <property type="project" value="UniProtKB-SubCell"/>
</dbReference>
<reference evidence="13 14" key="1">
    <citation type="submission" date="2018-11" db="EMBL/GenBank/DDBJ databases">
        <authorList>
            <consortium name="Pathogen Informatics"/>
        </authorList>
    </citation>
    <scope>NUCLEOTIDE SEQUENCE [LARGE SCALE GENOMIC DNA]</scope>
    <source>
        <strain evidence="13 14">MHpl1</strain>
    </source>
</reference>
<keyword evidence="3" id="KW-0813">Transport</keyword>
<dbReference type="GO" id="GO:0046872">
    <property type="term" value="F:metal ion binding"/>
    <property type="evidence" value="ECO:0007669"/>
    <property type="project" value="UniProtKB-KW"/>
</dbReference>
<dbReference type="Gene3D" id="1.20.120.1770">
    <property type="match status" value="1"/>
</dbReference>
<keyword evidence="10 11" id="KW-0472">Membrane</keyword>
<keyword evidence="6" id="KW-0479">Metal-binding</keyword>
<evidence type="ECO:0000256" key="1">
    <source>
        <dbReference type="ARBA" id="ARBA00001970"/>
    </source>
</evidence>
<dbReference type="PANTHER" id="PTHR10106">
    <property type="entry name" value="CYTOCHROME B561-RELATED"/>
    <property type="match status" value="1"/>
</dbReference>
<keyword evidence="4" id="KW-0349">Heme</keyword>
<dbReference type="AlphaFoldDB" id="A0A3P7VPD0"/>
<keyword evidence="7" id="KW-0249">Electron transport</keyword>
<evidence type="ECO:0000256" key="3">
    <source>
        <dbReference type="ARBA" id="ARBA00022448"/>
    </source>
</evidence>
<evidence type="ECO:0000256" key="10">
    <source>
        <dbReference type="ARBA" id="ARBA00023136"/>
    </source>
</evidence>
<evidence type="ECO:0000256" key="2">
    <source>
        <dbReference type="ARBA" id="ARBA00004141"/>
    </source>
</evidence>
<dbReference type="EMBL" id="UZAF01018258">
    <property type="protein sequence ID" value="VDO49736.1"/>
    <property type="molecule type" value="Genomic_DNA"/>
</dbReference>
<dbReference type="Pfam" id="PF03188">
    <property type="entry name" value="Cytochrom_B561"/>
    <property type="match status" value="1"/>
</dbReference>
<keyword evidence="9" id="KW-0408">Iron</keyword>
<evidence type="ECO:0000256" key="8">
    <source>
        <dbReference type="ARBA" id="ARBA00022989"/>
    </source>
</evidence>
<evidence type="ECO:0000256" key="11">
    <source>
        <dbReference type="SAM" id="Phobius"/>
    </source>
</evidence>
<evidence type="ECO:0000313" key="13">
    <source>
        <dbReference type="EMBL" id="VDO49736.1"/>
    </source>
</evidence>
<feature type="transmembrane region" description="Helical" evidence="11">
    <location>
        <begin position="67"/>
        <end position="90"/>
    </location>
</feature>
<comment type="cofactor">
    <cofactor evidence="1">
        <name>heme b</name>
        <dbReference type="ChEBI" id="CHEBI:60344"/>
    </cofactor>
</comment>
<dbReference type="PANTHER" id="PTHR10106:SF50">
    <property type="entry name" value="CYTOCHROME B561 DOMAIN-CONTAINING PROTEIN"/>
    <property type="match status" value="1"/>
</dbReference>
<feature type="transmembrane region" description="Helical" evidence="11">
    <location>
        <begin position="102"/>
        <end position="122"/>
    </location>
</feature>
<keyword evidence="8 11" id="KW-1133">Transmembrane helix</keyword>
<dbReference type="Proteomes" id="UP000268014">
    <property type="component" value="Unassembled WGS sequence"/>
</dbReference>
<evidence type="ECO:0000256" key="6">
    <source>
        <dbReference type="ARBA" id="ARBA00022723"/>
    </source>
</evidence>
<organism evidence="13 14">
    <name type="scientific">Haemonchus placei</name>
    <name type="common">Barber's pole worm</name>
    <dbReference type="NCBI Taxonomy" id="6290"/>
    <lineage>
        <taxon>Eukaryota</taxon>
        <taxon>Metazoa</taxon>
        <taxon>Ecdysozoa</taxon>
        <taxon>Nematoda</taxon>
        <taxon>Chromadorea</taxon>
        <taxon>Rhabditida</taxon>
        <taxon>Rhabditina</taxon>
        <taxon>Rhabditomorpha</taxon>
        <taxon>Strongyloidea</taxon>
        <taxon>Trichostrongylidae</taxon>
        <taxon>Haemonchus</taxon>
    </lineage>
</organism>
<comment type="subcellular location">
    <subcellularLocation>
        <location evidence="2">Membrane</location>
        <topology evidence="2">Multi-pass membrane protein</topology>
    </subcellularLocation>
</comment>